<keyword evidence="6" id="KW-1185">Reference proteome</keyword>
<dbReference type="GO" id="GO:0016579">
    <property type="term" value="P:protein deubiquitination"/>
    <property type="evidence" value="ECO:0007669"/>
    <property type="project" value="InterPro"/>
</dbReference>
<dbReference type="GO" id="GO:0004843">
    <property type="term" value="F:cysteine-type deubiquitinase activity"/>
    <property type="evidence" value="ECO:0007669"/>
    <property type="project" value="UniProtKB-EC"/>
</dbReference>
<dbReference type="VEuPathDB" id="VectorBase:RSAN_038544"/>
<dbReference type="PROSITE" id="PS50235">
    <property type="entry name" value="USP_3"/>
    <property type="match status" value="1"/>
</dbReference>
<protein>
    <recommendedName>
        <fullName evidence="2">ubiquitinyl hydrolase 1</fullName>
        <ecNumber evidence="2">3.4.19.12</ecNumber>
    </recommendedName>
</protein>
<evidence type="ECO:0000259" key="4">
    <source>
        <dbReference type="PROSITE" id="PS50235"/>
    </source>
</evidence>
<comment type="catalytic activity">
    <reaction evidence="1">
        <text>Thiol-dependent hydrolysis of ester, thioester, amide, peptide and isopeptide bonds formed by the C-terminal Gly of ubiquitin (a 76-residue protein attached to proteins as an intracellular targeting signal).</text>
        <dbReference type="EC" id="3.4.19.12"/>
    </reaction>
</comment>
<name>A0A9D4QCL0_RHISA</name>
<proteinExistence type="predicted"/>
<dbReference type="InterPro" id="IPR050185">
    <property type="entry name" value="Ub_carboxyl-term_hydrolase"/>
</dbReference>
<dbReference type="Proteomes" id="UP000821837">
    <property type="component" value="Chromosome 10"/>
</dbReference>
<evidence type="ECO:0000256" key="3">
    <source>
        <dbReference type="SAM" id="MobiDB-lite"/>
    </source>
</evidence>
<reference evidence="5" key="2">
    <citation type="submission" date="2021-09" db="EMBL/GenBank/DDBJ databases">
        <authorList>
            <person name="Jia N."/>
            <person name="Wang J."/>
            <person name="Shi W."/>
            <person name="Du L."/>
            <person name="Sun Y."/>
            <person name="Zhan W."/>
            <person name="Jiang J."/>
            <person name="Wang Q."/>
            <person name="Zhang B."/>
            <person name="Ji P."/>
            <person name="Sakyi L.B."/>
            <person name="Cui X."/>
            <person name="Yuan T."/>
            <person name="Jiang B."/>
            <person name="Yang W."/>
            <person name="Lam T.T.-Y."/>
            <person name="Chang Q."/>
            <person name="Ding S."/>
            <person name="Wang X."/>
            <person name="Zhu J."/>
            <person name="Ruan X."/>
            <person name="Zhao L."/>
            <person name="Wei J."/>
            <person name="Que T."/>
            <person name="Du C."/>
            <person name="Cheng J."/>
            <person name="Dai P."/>
            <person name="Han X."/>
            <person name="Huang E."/>
            <person name="Gao Y."/>
            <person name="Liu J."/>
            <person name="Shao H."/>
            <person name="Ye R."/>
            <person name="Li L."/>
            <person name="Wei W."/>
            <person name="Wang X."/>
            <person name="Wang C."/>
            <person name="Huo Q."/>
            <person name="Li W."/>
            <person name="Guo W."/>
            <person name="Chen H."/>
            <person name="Chen S."/>
            <person name="Zhou L."/>
            <person name="Zhou L."/>
            <person name="Ni X."/>
            <person name="Tian J."/>
            <person name="Zhou Y."/>
            <person name="Sheng Y."/>
            <person name="Liu T."/>
            <person name="Pan Y."/>
            <person name="Xia L."/>
            <person name="Li J."/>
            <person name="Zhao F."/>
            <person name="Cao W."/>
        </authorList>
    </citation>
    <scope>NUCLEOTIDE SEQUENCE</scope>
    <source>
        <strain evidence="5">Rsan-2018</strain>
        <tissue evidence="5">Larvae</tissue>
    </source>
</reference>
<gene>
    <name evidence="5" type="ORF">HPB52_005352</name>
</gene>
<reference evidence="5" key="1">
    <citation type="journal article" date="2020" name="Cell">
        <title>Large-Scale Comparative Analyses of Tick Genomes Elucidate Their Genetic Diversity and Vector Capacities.</title>
        <authorList>
            <consortium name="Tick Genome and Microbiome Consortium (TIGMIC)"/>
            <person name="Jia N."/>
            <person name="Wang J."/>
            <person name="Shi W."/>
            <person name="Du L."/>
            <person name="Sun Y."/>
            <person name="Zhan W."/>
            <person name="Jiang J.F."/>
            <person name="Wang Q."/>
            <person name="Zhang B."/>
            <person name="Ji P."/>
            <person name="Bell-Sakyi L."/>
            <person name="Cui X.M."/>
            <person name="Yuan T.T."/>
            <person name="Jiang B.G."/>
            <person name="Yang W.F."/>
            <person name="Lam T.T."/>
            <person name="Chang Q.C."/>
            <person name="Ding S.J."/>
            <person name="Wang X.J."/>
            <person name="Zhu J.G."/>
            <person name="Ruan X.D."/>
            <person name="Zhao L."/>
            <person name="Wei J.T."/>
            <person name="Ye R.Z."/>
            <person name="Que T.C."/>
            <person name="Du C.H."/>
            <person name="Zhou Y.H."/>
            <person name="Cheng J.X."/>
            <person name="Dai P.F."/>
            <person name="Guo W.B."/>
            <person name="Han X.H."/>
            <person name="Huang E.J."/>
            <person name="Li L.F."/>
            <person name="Wei W."/>
            <person name="Gao Y.C."/>
            <person name="Liu J.Z."/>
            <person name="Shao H.Z."/>
            <person name="Wang X."/>
            <person name="Wang C.C."/>
            <person name="Yang T.C."/>
            <person name="Huo Q.B."/>
            <person name="Li W."/>
            <person name="Chen H.Y."/>
            <person name="Chen S.E."/>
            <person name="Zhou L.G."/>
            <person name="Ni X.B."/>
            <person name="Tian J.H."/>
            <person name="Sheng Y."/>
            <person name="Liu T."/>
            <person name="Pan Y.S."/>
            <person name="Xia L.Y."/>
            <person name="Li J."/>
            <person name="Zhao F."/>
            <person name="Cao W.C."/>
        </authorList>
    </citation>
    <scope>NUCLEOTIDE SEQUENCE</scope>
    <source>
        <strain evidence="5">Rsan-2018</strain>
    </source>
</reference>
<feature type="domain" description="USP" evidence="4">
    <location>
        <begin position="1"/>
        <end position="83"/>
    </location>
</feature>
<dbReference type="EMBL" id="JABSTV010001246">
    <property type="protein sequence ID" value="KAH7975796.1"/>
    <property type="molecule type" value="Genomic_DNA"/>
</dbReference>
<sequence length="155" mass="17340">MSPYYCGPGNSDGHPPIYDLFAVTNHHGGMLGGHYTAFARCIDPIDTRLSEIGWRLFDDSRVVDVSDPRVVTASAYMLFYRRRGVPFDLPTKMPRPLPSASRLVPVQSQKLVKDQENLLGQELACLNDSNNNRRVCESSDDSTMDDDDDDMNSPD</sequence>
<dbReference type="InterPro" id="IPR038765">
    <property type="entry name" value="Papain-like_cys_pep_sf"/>
</dbReference>
<dbReference type="PROSITE" id="PS00973">
    <property type="entry name" value="USP_2"/>
    <property type="match status" value="1"/>
</dbReference>
<evidence type="ECO:0000256" key="2">
    <source>
        <dbReference type="ARBA" id="ARBA00012759"/>
    </source>
</evidence>
<organism evidence="5 6">
    <name type="scientific">Rhipicephalus sanguineus</name>
    <name type="common">Brown dog tick</name>
    <name type="synonym">Ixodes sanguineus</name>
    <dbReference type="NCBI Taxonomy" id="34632"/>
    <lineage>
        <taxon>Eukaryota</taxon>
        <taxon>Metazoa</taxon>
        <taxon>Ecdysozoa</taxon>
        <taxon>Arthropoda</taxon>
        <taxon>Chelicerata</taxon>
        <taxon>Arachnida</taxon>
        <taxon>Acari</taxon>
        <taxon>Parasitiformes</taxon>
        <taxon>Ixodida</taxon>
        <taxon>Ixodoidea</taxon>
        <taxon>Ixodidae</taxon>
        <taxon>Rhipicephalinae</taxon>
        <taxon>Rhipicephalus</taxon>
        <taxon>Rhipicephalus</taxon>
    </lineage>
</organism>
<evidence type="ECO:0000313" key="5">
    <source>
        <dbReference type="EMBL" id="KAH7975796.1"/>
    </source>
</evidence>
<evidence type="ECO:0000313" key="6">
    <source>
        <dbReference type="Proteomes" id="UP000821837"/>
    </source>
</evidence>
<dbReference type="InterPro" id="IPR018200">
    <property type="entry name" value="USP_CS"/>
</dbReference>
<dbReference type="Pfam" id="PF00443">
    <property type="entry name" value="UCH"/>
    <property type="match status" value="1"/>
</dbReference>
<dbReference type="SUPFAM" id="SSF54001">
    <property type="entry name" value="Cysteine proteinases"/>
    <property type="match status" value="1"/>
</dbReference>
<feature type="compositionally biased region" description="Acidic residues" evidence="3">
    <location>
        <begin position="138"/>
        <end position="155"/>
    </location>
</feature>
<dbReference type="PANTHER" id="PTHR21646:SF74">
    <property type="entry name" value="UBIQUITIN CARBOXYL-TERMINAL HYDROLASE 19"/>
    <property type="match status" value="1"/>
</dbReference>
<dbReference type="EC" id="3.4.19.12" evidence="2"/>
<evidence type="ECO:0000256" key="1">
    <source>
        <dbReference type="ARBA" id="ARBA00000707"/>
    </source>
</evidence>
<accession>A0A9D4QCL0</accession>
<dbReference type="PANTHER" id="PTHR21646">
    <property type="entry name" value="UBIQUITIN CARBOXYL-TERMINAL HYDROLASE"/>
    <property type="match status" value="1"/>
</dbReference>
<feature type="region of interest" description="Disordered" evidence="3">
    <location>
        <begin position="131"/>
        <end position="155"/>
    </location>
</feature>
<dbReference type="Gene3D" id="3.90.70.10">
    <property type="entry name" value="Cysteine proteinases"/>
    <property type="match status" value="1"/>
</dbReference>
<dbReference type="AlphaFoldDB" id="A0A9D4QCL0"/>
<dbReference type="InterPro" id="IPR001394">
    <property type="entry name" value="Peptidase_C19_UCH"/>
</dbReference>
<dbReference type="InterPro" id="IPR028889">
    <property type="entry name" value="USP"/>
</dbReference>
<comment type="caution">
    <text evidence="5">The sequence shown here is derived from an EMBL/GenBank/DDBJ whole genome shotgun (WGS) entry which is preliminary data.</text>
</comment>